<reference evidence="2 3" key="1">
    <citation type="journal article" date="2016" name="Nat. Commun.">
        <title>Thousands of microbial genomes shed light on interconnected biogeochemical processes in an aquifer system.</title>
        <authorList>
            <person name="Anantharaman K."/>
            <person name="Brown C.T."/>
            <person name="Hug L.A."/>
            <person name="Sharon I."/>
            <person name="Castelle C.J."/>
            <person name="Probst A.J."/>
            <person name="Thomas B.C."/>
            <person name="Singh A."/>
            <person name="Wilkins M.J."/>
            <person name="Karaoz U."/>
            <person name="Brodie E.L."/>
            <person name="Williams K.H."/>
            <person name="Hubbard S.S."/>
            <person name="Banfield J.F."/>
        </authorList>
    </citation>
    <scope>NUCLEOTIDE SEQUENCE [LARGE SCALE GENOMIC DNA]</scope>
</reference>
<protein>
    <recommendedName>
        <fullName evidence="1">Gfo/Idh/MocA-like oxidoreductase N-terminal domain-containing protein</fullName>
    </recommendedName>
</protein>
<organism evidence="2 3">
    <name type="scientific">Candidatus Yanofskybacteria bacterium RIFCSPHIGHO2_01_FULL_41_26</name>
    <dbReference type="NCBI Taxonomy" id="1802661"/>
    <lineage>
        <taxon>Bacteria</taxon>
        <taxon>Candidatus Yanofskyibacteriota</taxon>
    </lineage>
</organism>
<dbReference type="Proteomes" id="UP000176893">
    <property type="component" value="Unassembled WGS sequence"/>
</dbReference>
<dbReference type="Gene3D" id="3.40.50.720">
    <property type="entry name" value="NAD(P)-binding Rossmann-like Domain"/>
    <property type="match status" value="1"/>
</dbReference>
<dbReference type="SUPFAM" id="SSF51735">
    <property type="entry name" value="NAD(P)-binding Rossmann-fold domains"/>
    <property type="match status" value="1"/>
</dbReference>
<sequence>MNNPVRLGFIGCGGHSGRHADVVLKMPRDYRIAGAFDLKNDVVDDFIKSRRAYPCYAESHDLKKFLAISEIEAVLIGSPHKFHLEQAEAAVRAGKHVLCEKPLWEGNGEKDFRRILREAVDKNLIFSSCHLRRYEKEFMYVKEHVGDYLERFGRALEFRFQFFYHEPSTGWKMDDSLLLDHMNHEIDLVRFMFGHSPTHFWRLSHGFDEYRVAGRTESGLAIWFTGYRKLKSHTFRNELELIFERGRVKIEVVLNGITGMVSSMVSEVSFEDDSENIVRFRTHSYDDALIGVMTNFADAIRGRDDSYLTAQDLLSNTTICNDLITNEYGNL</sequence>
<dbReference type="InterPro" id="IPR036291">
    <property type="entry name" value="NAD(P)-bd_dom_sf"/>
</dbReference>
<dbReference type="InterPro" id="IPR000683">
    <property type="entry name" value="Gfo/Idh/MocA-like_OxRdtase_N"/>
</dbReference>
<evidence type="ECO:0000313" key="3">
    <source>
        <dbReference type="Proteomes" id="UP000176893"/>
    </source>
</evidence>
<evidence type="ECO:0000313" key="2">
    <source>
        <dbReference type="EMBL" id="OGM98529.1"/>
    </source>
</evidence>
<evidence type="ECO:0000259" key="1">
    <source>
        <dbReference type="Pfam" id="PF01408"/>
    </source>
</evidence>
<gene>
    <name evidence="2" type="ORF">A2649_00405</name>
</gene>
<dbReference type="EMBL" id="MGJB01000014">
    <property type="protein sequence ID" value="OGM98529.1"/>
    <property type="molecule type" value="Genomic_DNA"/>
</dbReference>
<dbReference type="PANTHER" id="PTHR43377:SF1">
    <property type="entry name" value="BILIVERDIN REDUCTASE A"/>
    <property type="match status" value="1"/>
</dbReference>
<dbReference type="Pfam" id="PF01408">
    <property type="entry name" value="GFO_IDH_MocA"/>
    <property type="match status" value="1"/>
</dbReference>
<dbReference type="InterPro" id="IPR051450">
    <property type="entry name" value="Gfo/Idh/MocA_Oxidoreductases"/>
</dbReference>
<dbReference type="AlphaFoldDB" id="A0A1F8EDV1"/>
<feature type="domain" description="Gfo/Idh/MocA-like oxidoreductase N-terminal" evidence="1">
    <location>
        <begin position="6"/>
        <end position="124"/>
    </location>
</feature>
<dbReference type="GO" id="GO:0000166">
    <property type="term" value="F:nucleotide binding"/>
    <property type="evidence" value="ECO:0007669"/>
    <property type="project" value="InterPro"/>
</dbReference>
<comment type="caution">
    <text evidence="2">The sequence shown here is derived from an EMBL/GenBank/DDBJ whole genome shotgun (WGS) entry which is preliminary data.</text>
</comment>
<dbReference type="Gene3D" id="3.30.360.10">
    <property type="entry name" value="Dihydrodipicolinate Reductase, domain 2"/>
    <property type="match status" value="1"/>
</dbReference>
<dbReference type="STRING" id="1802661.A2649_00405"/>
<dbReference type="PANTHER" id="PTHR43377">
    <property type="entry name" value="BILIVERDIN REDUCTASE A"/>
    <property type="match status" value="1"/>
</dbReference>
<proteinExistence type="predicted"/>
<name>A0A1F8EDV1_9BACT</name>
<accession>A0A1F8EDV1</accession>